<dbReference type="Proteomes" id="UP000586454">
    <property type="component" value="Unassembled WGS sequence"/>
</dbReference>
<dbReference type="RefSeq" id="WP_180500029.1">
    <property type="nucleotide sequence ID" value="NZ_CAIJCS010000019.1"/>
</dbReference>
<name>A0A6V6Y407_9FIRM</name>
<comment type="caution">
    <text evidence="1">The sequence shown here is derived from an EMBL/GenBank/DDBJ whole genome shotgun (WGS) entry which is preliminary data.</text>
</comment>
<evidence type="ECO:0000313" key="2">
    <source>
        <dbReference type="Proteomes" id="UP000586454"/>
    </source>
</evidence>
<dbReference type="EMBL" id="CAIJCS010000019">
    <property type="protein sequence ID" value="CAC9931757.1"/>
    <property type="molecule type" value="Genomic_DNA"/>
</dbReference>
<evidence type="ECO:0000313" key="1">
    <source>
        <dbReference type="EMBL" id="CAC9931757.1"/>
    </source>
</evidence>
<dbReference type="AlphaFoldDB" id="A0A6V6Y407"/>
<reference evidence="1 2" key="1">
    <citation type="submission" date="2020-06" db="EMBL/GenBank/DDBJ databases">
        <authorList>
            <person name="Criscuolo A."/>
        </authorList>
    </citation>
    <scope>NUCLEOTIDE SEQUENCE [LARGE SCALE GENOMIC DNA]</scope>
    <source>
        <strain evidence="1">1804121828</strain>
    </source>
</reference>
<dbReference type="SUPFAM" id="SSF47413">
    <property type="entry name" value="lambda repressor-like DNA-binding domains"/>
    <property type="match status" value="1"/>
</dbReference>
<proteinExistence type="predicted"/>
<protein>
    <recommendedName>
        <fullName evidence="3">HTH cro/C1-type domain-containing protein</fullName>
    </recommendedName>
</protein>
<evidence type="ECO:0008006" key="3">
    <source>
        <dbReference type="Google" id="ProtNLM"/>
    </source>
</evidence>
<gene>
    <name evidence="1" type="ORF">PEPNEM18_01075</name>
</gene>
<accession>A0A6V6Y407</accession>
<keyword evidence="2" id="KW-1185">Reference proteome</keyword>
<dbReference type="GO" id="GO:0003677">
    <property type="term" value="F:DNA binding"/>
    <property type="evidence" value="ECO:0007669"/>
    <property type="project" value="InterPro"/>
</dbReference>
<sequence length="68" mass="7714">MINSNALKSVLIKSGHNIEWLADQLGYTPANMYKKLSGETRITLNEVVQMRDILNLSDEQTKEIFFAA</sequence>
<organism evidence="1 2">
    <name type="scientific">Aedoeadaptatus nemausensis</name>
    <dbReference type="NCBI Taxonomy" id="2582829"/>
    <lineage>
        <taxon>Bacteria</taxon>
        <taxon>Bacillati</taxon>
        <taxon>Bacillota</taxon>
        <taxon>Tissierellia</taxon>
        <taxon>Tissierellales</taxon>
        <taxon>Peptoniphilaceae</taxon>
        <taxon>Aedoeadaptatus</taxon>
    </lineage>
</organism>
<dbReference type="InterPro" id="IPR010982">
    <property type="entry name" value="Lambda_DNA-bd_dom_sf"/>
</dbReference>